<dbReference type="Gene3D" id="3.30.565.10">
    <property type="entry name" value="Histidine kinase-like ATPase, C-terminal domain"/>
    <property type="match status" value="1"/>
</dbReference>
<dbReference type="InterPro" id="IPR036890">
    <property type="entry name" value="HATPase_C_sf"/>
</dbReference>
<keyword evidence="5" id="KW-0808">Transferase</keyword>
<dbReference type="CDD" id="cd00082">
    <property type="entry name" value="HisKA"/>
    <property type="match status" value="1"/>
</dbReference>
<dbReference type="InterPro" id="IPR050428">
    <property type="entry name" value="TCS_sensor_his_kinase"/>
</dbReference>
<dbReference type="Pfam" id="PF02518">
    <property type="entry name" value="HATPase_c"/>
    <property type="match status" value="1"/>
</dbReference>
<dbReference type="CDD" id="cd00075">
    <property type="entry name" value="HATPase"/>
    <property type="match status" value="1"/>
</dbReference>
<evidence type="ECO:0000313" key="15">
    <source>
        <dbReference type="Proteomes" id="UP001212602"/>
    </source>
</evidence>
<dbReference type="InterPro" id="IPR003594">
    <property type="entry name" value="HATPase_dom"/>
</dbReference>
<evidence type="ECO:0000256" key="11">
    <source>
        <dbReference type="SAM" id="Phobius"/>
    </source>
</evidence>
<proteinExistence type="predicted"/>
<keyword evidence="4" id="KW-0597">Phosphoprotein</keyword>
<dbReference type="InterPro" id="IPR005467">
    <property type="entry name" value="His_kinase_dom"/>
</dbReference>
<evidence type="ECO:0000256" key="10">
    <source>
        <dbReference type="ARBA" id="ARBA00023136"/>
    </source>
</evidence>
<dbReference type="SMART" id="SM00387">
    <property type="entry name" value="HATPase_c"/>
    <property type="match status" value="1"/>
</dbReference>
<evidence type="ECO:0000256" key="3">
    <source>
        <dbReference type="ARBA" id="ARBA00012438"/>
    </source>
</evidence>
<evidence type="ECO:0000256" key="4">
    <source>
        <dbReference type="ARBA" id="ARBA00022553"/>
    </source>
</evidence>
<evidence type="ECO:0000256" key="5">
    <source>
        <dbReference type="ARBA" id="ARBA00022679"/>
    </source>
</evidence>
<dbReference type="InterPro" id="IPR003660">
    <property type="entry name" value="HAMP_dom"/>
</dbReference>
<keyword evidence="7 14" id="KW-0418">Kinase</keyword>
<evidence type="ECO:0000256" key="1">
    <source>
        <dbReference type="ARBA" id="ARBA00000085"/>
    </source>
</evidence>
<dbReference type="SUPFAM" id="SSF55874">
    <property type="entry name" value="ATPase domain of HSP90 chaperone/DNA topoisomerase II/histidine kinase"/>
    <property type="match status" value="1"/>
</dbReference>
<feature type="domain" description="Histidine kinase" evidence="12">
    <location>
        <begin position="251"/>
        <end position="453"/>
    </location>
</feature>
<keyword evidence="8 11" id="KW-1133">Transmembrane helix</keyword>
<evidence type="ECO:0000313" key="14">
    <source>
        <dbReference type="EMBL" id="MDA7416410.1"/>
    </source>
</evidence>
<comment type="caution">
    <text evidence="14">The sequence shown here is derived from an EMBL/GenBank/DDBJ whole genome shotgun (WGS) entry which is preliminary data.</text>
</comment>
<evidence type="ECO:0000256" key="6">
    <source>
        <dbReference type="ARBA" id="ARBA00022692"/>
    </source>
</evidence>
<dbReference type="InterPro" id="IPR036097">
    <property type="entry name" value="HisK_dim/P_sf"/>
</dbReference>
<name>A0AAE3N6C4_9BURK</name>
<evidence type="ECO:0000259" key="13">
    <source>
        <dbReference type="PROSITE" id="PS50885"/>
    </source>
</evidence>
<dbReference type="SMART" id="SM00388">
    <property type="entry name" value="HisKA"/>
    <property type="match status" value="1"/>
</dbReference>
<evidence type="ECO:0000256" key="7">
    <source>
        <dbReference type="ARBA" id="ARBA00022777"/>
    </source>
</evidence>
<dbReference type="GO" id="GO:0000155">
    <property type="term" value="F:phosphorelay sensor kinase activity"/>
    <property type="evidence" value="ECO:0007669"/>
    <property type="project" value="InterPro"/>
</dbReference>
<comment type="subcellular location">
    <subcellularLocation>
        <location evidence="2">Membrane</location>
        <topology evidence="2">Multi-pass membrane protein</topology>
    </subcellularLocation>
</comment>
<dbReference type="SUPFAM" id="SSF47384">
    <property type="entry name" value="Homodimeric domain of signal transducing histidine kinase"/>
    <property type="match status" value="1"/>
</dbReference>
<protein>
    <recommendedName>
        <fullName evidence="3">histidine kinase</fullName>
        <ecNumber evidence="3">2.7.13.3</ecNumber>
    </recommendedName>
</protein>
<dbReference type="PANTHER" id="PTHR45436">
    <property type="entry name" value="SENSOR HISTIDINE KINASE YKOH"/>
    <property type="match status" value="1"/>
</dbReference>
<keyword evidence="6 11" id="KW-0812">Transmembrane</keyword>
<comment type="catalytic activity">
    <reaction evidence="1">
        <text>ATP + protein L-histidine = ADP + protein N-phospho-L-histidine.</text>
        <dbReference type="EC" id="2.7.13.3"/>
    </reaction>
</comment>
<feature type="domain" description="HAMP" evidence="13">
    <location>
        <begin position="190"/>
        <end position="243"/>
    </location>
</feature>
<dbReference type="PANTHER" id="PTHR45436:SF15">
    <property type="entry name" value="SENSOR HISTIDINE KINASE CUSS"/>
    <property type="match status" value="1"/>
</dbReference>
<dbReference type="PROSITE" id="PS50885">
    <property type="entry name" value="HAMP"/>
    <property type="match status" value="1"/>
</dbReference>
<dbReference type="Pfam" id="PF00512">
    <property type="entry name" value="HisKA"/>
    <property type="match status" value="1"/>
</dbReference>
<dbReference type="InterPro" id="IPR004358">
    <property type="entry name" value="Sig_transdc_His_kin-like_C"/>
</dbReference>
<evidence type="ECO:0000259" key="12">
    <source>
        <dbReference type="PROSITE" id="PS50109"/>
    </source>
</evidence>
<dbReference type="Gene3D" id="1.10.287.130">
    <property type="match status" value="1"/>
</dbReference>
<dbReference type="EMBL" id="JAQIPB010000002">
    <property type="protein sequence ID" value="MDA7416410.1"/>
    <property type="molecule type" value="Genomic_DNA"/>
</dbReference>
<dbReference type="InterPro" id="IPR003661">
    <property type="entry name" value="HisK_dim/P_dom"/>
</dbReference>
<reference evidence="14" key="1">
    <citation type="submission" date="2023-01" db="EMBL/GenBank/DDBJ databases">
        <title>Xenophilus mangrovi sp. nov., isolated from soil of Mangrove nature reserve.</title>
        <authorList>
            <person name="Xu S."/>
            <person name="Liu Z."/>
            <person name="Xu Y."/>
        </authorList>
    </citation>
    <scope>NUCLEOTIDE SEQUENCE</scope>
    <source>
        <strain evidence="14">YW8</strain>
    </source>
</reference>
<keyword evidence="15" id="KW-1185">Reference proteome</keyword>
<dbReference type="EC" id="2.7.13.3" evidence="3"/>
<evidence type="ECO:0000256" key="8">
    <source>
        <dbReference type="ARBA" id="ARBA00022989"/>
    </source>
</evidence>
<feature type="transmembrane region" description="Helical" evidence="11">
    <location>
        <begin position="161"/>
        <end position="184"/>
    </location>
</feature>
<keyword evidence="9" id="KW-0902">Two-component regulatory system</keyword>
<organism evidence="14 15">
    <name type="scientific">Xenophilus arseniciresistens</name>
    <dbReference type="NCBI Taxonomy" id="1283306"/>
    <lineage>
        <taxon>Bacteria</taxon>
        <taxon>Pseudomonadati</taxon>
        <taxon>Pseudomonadota</taxon>
        <taxon>Betaproteobacteria</taxon>
        <taxon>Burkholderiales</taxon>
        <taxon>Comamonadaceae</taxon>
        <taxon>Xenophilus</taxon>
    </lineage>
</organism>
<gene>
    <name evidence="14" type="ORF">PGB34_08530</name>
</gene>
<dbReference type="AlphaFoldDB" id="A0AAE3N6C4"/>
<evidence type="ECO:0000256" key="2">
    <source>
        <dbReference type="ARBA" id="ARBA00004141"/>
    </source>
</evidence>
<accession>A0AAE3N6C4</accession>
<dbReference type="RefSeq" id="WP_271427629.1">
    <property type="nucleotide sequence ID" value="NZ_JAQIPB010000002.1"/>
</dbReference>
<dbReference type="GO" id="GO:0005886">
    <property type="term" value="C:plasma membrane"/>
    <property type="evidence" value="ECO:0007669"/>
    <property type="project" value="TreeGrafter"/>
</dbReference>
<feature type="transmembrane region" description="Helical" evidence="11">
    <location>
        <begin position="17"/>
        <end position="39"/>
    </location>
</feature>
<dbReference type="Proteomes" id="UP001212602">
    <property type="component" value="Unassembled WGS sequence"/>
</dbReference>
<dbReference type="PRINTS" id="PR00344">
    <property type="entry name" value="BCTRLSENSOR"/>
</dbReference>
<keyword evidence="10 11" id="KW-0472">Membrane</keyword>
<dbReference type="PROSITE" id="PS50109">
    <property type="entry name" value="HIS_KIN"/>
    <property type="match status" value="1"/>
</dbReference>
<sequence>MKTGTVGSLRWRLVRSLVMLQVAASLLVLLGFVALYGAAGRFVDEGGEATAQIVGRALGHGADGRLQLAQGEELQWLLRAAPELWFIARDARGQTLRHGQVPPRYETLVQVLDGVQRSALDLADASARPAARFERFDTASGPVNLIVRTRAPFSLMSKLKWWGVAFLVLVAPIMLVTSLVVVVATPFVIRRGLRGVVATAAQAEHVDIDALATRLPAQGVPAEILPLVEAVNRAFDRLDEGYRRQARFLADAAHELRTPITTLRIQADALPESAHKAPLLRATTRLMTLAEQLLDLQRLQRARGGMQAEATELRALCERVAADLAPLAILSGCALAVEAPRAVWVRADASALERAVANLIQNAIEHGGAGCEIQLCVEEGPAAIAVHDSGPGIPVQQREQVIEPFHRIHPRGRGAGLGLHLVAEVAQMHGGRLVVGESPLGGARMQLVLQAPPQAFVRE</sequence>
<evidence type="ECO:0000256" key="9">
    <source>
        <dbReference type="ARBA" id="ARBA00023012"/>
    </source>
</evidence>